<evidence type="ECO:0000313" key="6">
    <source>
        <dbReference type="Proteomes" id="UP001198402"/>
    </source>
</evidence>
<keyword evidence="1" id="KW-0597">Phosphoprotein</keyword>
<dbReference type="GO" id="GO:0032259">
    <property type="term" value="P:methylation"/>
    <property type="evidence" value="ECO:0007669"/>
    <property type="project" value="UniProtKB-KW"/>
</dbReference>
<dbReference type="InterPro" id="IPR029063">
    <property type="entry name" value="SAM-dependent_MTases_sf"/>
</dbReference>
<dbReference type="Proteomes" id="UP001198402">
    <property type="component" value="Unassembled WGS sequence"/>
</dbReference>
<gene>
    <name evidence="5" type="ORF">LBV24_08605</name>
</gene>
<keyword evidence="2 5" id="KW-0489">Methyltransferase</keyword>
<dbReference type="EMBL" id="JAIUJS010000004">
    <property type="protein sequence ID" value="MCA0153273.1"/>
    <property type="molecule type" value="Genomic_DNA"/>
</dbReference>
<evidence type="ECO:0000256" key="2">
    <source>
        <dbReference type="ARBA" id="ARBA00022603"/>
    </source>
</evidence>
<comment type="caution">
    <text evidence="5">The sequence shown here is derived from an EMBL/GenBank/DDBJ whole genome shotgun (WGS) entry which is preliminary data.</text>
</comment>
<keyword evidence="4" id="KW-0949">S-adenosyl-L-methionine</keyword>
<dbReference type="Gene3D" id="3.40.50.150">
    <property type="entry name" value="Vaccinia Virus protein VP39"/>
    <property type="match status" value="1"/>
</dbReference>
<organism evidence="5 6">
    <name type="scientific">Winogradskyella vincentii</name>
    <dbReference type="NCBI Taxonomy" id="2877122"/>
    <lineage>
        <taxon>Bacteria</taxon>
        <taxon>Pseudomonadati</taxon>
        <taxon>Bacteroidota</taxon>
        <taxon>Flavobacteriia</taxon>
        <taxon>Flavobacteriales</taxon>
        <taxon>Flavobacteriaceae</taxon>
        <taxon>Winogradskyella</taxon>
    </lineage>
</organism>
<dbReference type="GO" id="GO:0008168">
    <property type="term" value="F:methyltransferase activity"/>
    <property type="evidence" value="ECO:0007669"/>
    <property type="project" value="UniProtKB-KW"/>
</dbReference>
<dbReference type="Pfam" id="PF05724">
    <property type="entry name" value="TPMT"/>
    <property type="match status" value="1"/>
</dbReference>
<dbReference type="PANTHER" id="PTHR32183:SF6">
    <property type="entry name" value="CYSTEINE SULFINATE DESULFINASE_CYSTEINE DESULFURASE AND RELATED ENZYMES"/>
    <property type="match status" value="1"/>
</dbReference>
<dbReference type="PANTHER" id="PTHR32183">
    <property type="match status" value="1"/>
</dbReference>
<evidence type="ECO:0000256" key="3">
    <source>
        <dbReference type="ARBA" id="ARBA00022679"/>
    </source>
</evidence>
<evidence type="ECO:0000313" key="5">
    <source>
        <dbReference type="EMBL" id="MCA0153273.1"/>
    </source>
</evidence>
<sequence>MIFMKANNLDKQYWENRYKENQTGWNIGYISTPIKAYIDQLNDKSLNILIPGAGNSYEAEYLWRNGFNNLFVLDIAKQPLLNLKKRIPEFPDNQLLHNDFFKLSDSYDLIIEQTFFCALHPSLREAYVKSIYSLLRPKGKLSGLLFDFELTDSGPPFGGSKTEYFKLFNNHFNIRTLEPSINSIKERQGKELFFIFEKKANAVS</sequence>
<keyword evidence="3" id="KW-0808">Transferase</keyword>
<reference evidence="6" key="1">
    <citation type="submission" date="2023-07" db="EMBL/GenBank/DDBJ databases">
        <authorList>
            <person name="Yue Y."/>
        </authorList>
    </citation>
    <scope>NUCLEOTIDE SEQUENCE [LARGE SCALE GENOMIC DNA]</scope>
    <source>
        <strain evidence="6">2Y89</strain>
    </source>
</reference>
<dbReference type="SUPFAM" id="SSF53335">
    <property type="entry name" value="S-adenosyl-L-methionine-dependent methyltransferases"/>
    <property type="match status" value="1"/>
</dbReference>
<evidence type="ECO:0000256" key="1">
    <source>
        <dbReference type="ARBA" id="ARBA00022553"/>
    </source>
</evidence>
<name>A0ABS7Y039_9FLAO</name>
<keyword evidence="6" id="KW-1185">Reference proteome</keyword>
<dbReference type="RefSeq" id="WP_224478242.1">
    <property type="nucleotide sequence ID" value="NZ_JAIUJS010000004.1"/>
</dbReference>
<accession>A0ABS7Y039</accession>
<protein>
    <submittedName>
        <fullName evidence="5">TPMT family class I SAM-dependent methyltransferase</fullName>
    </submittedName>
</protein>
<dbReference type="PROSITE" id="PS51585">
    <property type="entry name" value="SAM_MT_TPMT"/>
    <property type="match status" value="1"/>
</dbReference>
<proteinExistence type="predicted"/>
<dbReference type="InterPro" id="IPR008854">
    <property type="entry name" value="TPMT"/>
</dbReference>
<evidence type="ECO:0000256" key="4">
    <source>
        <dbReference type="ARBA" id="ARBA00022691"/>
    </source>
</evidence>